<sequence>MTSSIEIEDKDVTKEFEILAKPTKDNGSSVEFDLSSLESIIHRLFKLLQEVRRLLVDVLQECDGKYSTFEESISKSSCPKVNCATITFTDEDLLLGSISYNRPLFISGSNHSRK</sequence>
<keyword evidence="2" id="KW-1185">Reference proteome</keyword>
<evidence type="ECO:0000313" key="1">
    <source>
        <dbReference type="EMBL" id="KAL3520562.1"/>
    </source>
</evidence>
<reference evidence="1 2" key="1">
    <citation type="submission" date="2024-11" db="EMBL/GenBank/DDBJ databases">
        <title>A near-complete genome assembly of Cinchona calisaya.</title>
        <authorList>
            <person name="Lian D.C."/>
            <person name="Zhao X.W."/>
            <person name="Wei L."/>
        </authorList>
    </citation>
    <scope>NUCLEOTIDE SEQUENCE [LARGE SCALE GENOMIC DNA]</scope>
    <source>
        <tissue evidence="1">Nenye</tissue>
    </source>
</reference>
<name>A0ABD2ZQX2_9GENT</name>
<protein>
    <submittedName>
        <fullName evidence="1">Uncharacterized protein</fullName>
    </submittedName>
</protein>
<proteinExistence type="predicted"/>
<dbReference type="Proteomes" id="UP001630127">
    <property type="component" value="Unassembled WGS sequence"/>
</dbReference>
<accession>A0ABD2ZQX2</accession>
<gene>
    <name evidence="1" type="ORF">ACH5RR_018711</name>
</gene>
<dbReference type="AlphaFoldDB" id="A0ABD2ZQX2"/>
<evidence type="ECO:0000313" key="2">
    <source>
        <dbReference type="Proteomes" id="UP001630127"/>
    </source>
</evidence>
<comment type="caution">
    <text evidence="1">The sequence shown here is derived from an EMBL/GenBank/DDBJ whole genome shotgun (WGS) entry which is preliminary data.</text>
</comment>
<organism evidence="1 2">
    <name type="scientific">Cinchona calisaya</name>
    <dbReference type="NCBI Taxonomy" id="153742"/>
    <lineage>
        <taxon>Eukaryota</taxon>
        <taxon>Viridiplantae</taxon>
        <taxon>Streptophyta</taxon>
        <taxon>Embryophyta</taxon>
        <taxon>Tracheophyta</taxon>
        <taxon>Spermatophyta</taxon>
        <taxon>Magnoliopsida</taxon>
        <taxon>eudicotyledons</taxon>
        <taxon>Gunneridae</taxon>
        <taxon>Pentapetalae</taxon>
        <taxon>asterids</taxon>
        <taxon>lamiids</taxon>
        <taxon>Gentianales</taxon>
        <taxon>Rubiaceae</taxon>
        <taxon>Cinchonoideae</taxon>
        <taxon>Cinchoneae</taxon>
        <taxon>Cinchona</taxon>
    </lineage>
</organism>
<dbReference type="EMBL" id="JBJUIK010000008">
    <property type="protein sequence ID" value="KAL3520562.1"/>
    <property type="molecule type" value="Genomic_DNA"/>
</dbReference>